<organism evidence="2 3">
    <name type="scientific">Larkinella terrae</name>
    <dbReference type="NCBI Taxonomy" id="2025311"/>
    <lineage>
        <taxon>Bacteria</taxon>
        <taxon>Pseudomonadati</taxon>
        <taxon>Bacteroidota</taxon>
        <taxon>Cytophagia</taxon>
        <taxon>Cytophagales</taxon>
        <taxon>Spirosomataceae</taxon>
        <taxon>Larkinella</taxon>
    </lineage>
</organism>
<keyword evidence="3" id="KW-1185">Reference proteome</keyword>
<proteinExistence type="predicted"/>
<feature type="signal peptide" evidence="1">
    <location>
        <begin position="1"/>
        <end position="26"/>
    </location>
</feature>
<evidence type="ECO:0000256" key="1">
    <source>
        <dbReference type="SAM" id="SignalP"/>
    </source>
</evidence>
<reference evidence="2 3" key="1">
    <citation type="journal article" date="2018" name="Antonie Van Leeuwenhoek">
        <title>Larkinella terrae sp. nov., isolated from soil on Jeju Island, South Korea.</title>
        <authorList>
            <person name="Ten L.N."/>
            <person name="Jeon J."/>
            <person name="Park S.J."/>
            <person name="Park S."/>
            <person name="Lee S.Y."/>
            <person name="Kim M.K."/>
            <person name="Jung H.Y."/>
        </authorList>
    </citation>
    <scope>NUCLEOTIDE SEQUENCE [LARGE SCALE GENOMIC DNA]</scope>
    <source>
        <strain evidence="2 3">KCTC 52001</strain>
    </source>
</reference>
<evidence type="ECO:0000313" key="2">
    <source>
        <dbReference type="EMBL" id="MRS65415.1"/>
    </source>
</evidence>
<dbReference type="EMBL" id="WJXZ01000015">
    <property type="protein sequence ID" value="MRS65415.1"/>
    <property type="molecule type" value="Genomic_DNA"/>
</dbReference>
<accession>A0A7K0EUC1</accession>
<dbReference type="AlphaFoldDB" id="A0A7K0EUC1"/>
<gene>
    <name evidence="2" type="ORF">GJJ30_29260</name>
</gene>
<comment type="caution">
    <text evidence="2">The sequence shown here is derived from an EMBL/GenBank/DDBJ whole genome shotgun (WGS) entry which is preliminary data.</text>
</comment>
<feature type="chain" id="PRO_5029652294" evidence="1">
    <location>
        <begin position="27"/>
        <end position="187"/>
    </location>
</feature>
<sequence>MKQTFIYSALLATVLLLNACQTKQQASEATSPADSAQIVTNPPEANSEVVVSDWLEKLVGPDDGLFRGVSTGDAVSVVKEKESAEPFEEDAAHVGYTIDYPNLESTDIQYFLDKNKKVSGIQVDIYLNNRQSVDTHLKELTAYFTRKYGNPVQQTWKASGNNRITLKDVSKGKDFGLKLVLGGNSNV</sequence>
<keyword evidence="1" id="KW-0732">Signal</keyword>
<name>A0A7K0EUC1_9BACT</name>
<dbReference type="RefSeq" id="WP_154178791.1">
    <property type="nucleotide sequence ID" value="NZ_WJXZ01000015.1"/>
</dbReference>
<protein>
    <submittedName>
        <fullName evidence="2">Uncharacterized protein</fullName>
    </submittedName>
</protein>
<dbReference type="OrthoDB" id="958015at2"/>
<evidence type="ECO:0000313" key="3">
    <source>
        <dbReference type="Proteomes" id="UP000441754"/>
    </source>
</evidence>
<dbReference type="Proteomes" id="UP000441754">
    <property type="component" value="Unassembled WGS sequence"/>
</dbReference>